<evidence type="ECO:0000313" key="1">
    <source>
        <dbReference type="EMBL" id="VEN64723.1"/>
    </source>
</evidence>
<sequence length="15" mass="1865">MNYRLFCSFTANNRQ</sequence>
<evidence type="ECO:0000313" key="2">
    <source>
        <dbReference type="Proteomes" id="UP000410492"/>
    </source>
</evidence>
<accession>A0A653DWX4</accession>
<keyword evidence="2" id="KW-1185">Reference proteome</keyword>
<dbReference type="Proteomes" id="UP000410492">
    <property type="component" value="Unassembled WGS sequence"/>
</dbReference>
<reference evidence="1 2" key="1">
    <citation type="submission" date="2019-01" db="EMBL/GenBank/DDBJ databases">
        <authorList>
            <person name="Sayadi A."/>
        </authorList>
    </citation>
    <scope>NUCLEOTIDE SEQUENCE [LARGE SCALE GENOMIC DNA]</scope>
</reference>
<gene>
    <name evidence="1" type="ORF">CALMAC_LOCUS21190</name>
</gene>
<dbReference type="EMBL" id="CAACVG010015712">
    <property type="protein sequence ID" value="VEN64723.1"/>
    <property type="molecule type" value="Genomic_DNA"/>
</dbReference>
<proteinExistence type="predicted"/>
<organism evidence="1 2">
    <name type="scientific">Callosobruchus maculatus</name>
    <name type="common">Southern cowpea weevil</name>
    <name type="synonym">Pulse bruchid</name>
    <dbReference type="NCBI Taxonomy" id="64391"/>
    <lineage>
        <taxon>Eukaryota</taxon>
        <taxon>Metazoa</taxon>
        <taxon>Ecdysozoa</taxon>
        <taxon>Arthropoda</taxon>
        <taxon>Hexapoda</taxon>
        <taxon>Insecta</taxon>
        <taxon>Pterygota</taxon>
        <taxon>Neoptera</taxon>
        <taxon>Endopterygota</taxon>
        <taxon>Coleoptera</taxon>
        <taxon>Polyphaga</taxon>
        <taxon>Cucujiformia</taxon>
        <taxon>Chrysomeloidea</taxon>
        <taxon>Chrysomelidae</taxon>
        <taxon>Bruchinae</taxon>
        <taxon>Bruchini</taxon>
        <taxon>Callosobruchus</taxon>
    </lineage>
</organism>
<name>A0A653DWX4_CALMS</name>
<protein>
    <submittedName>
        <fullName evidence="1">Uncharacterized protein</fullName>
    </submittedName>
</protein>